<evidence type="ECO:0000313" key="1">
    <source>
        <dbReference type="EMBL" id="EAX79498.1"/>
    </source>
</evidence>
<protein>
    <submittedName>
        <fullName evidence="1">Uncharacterized protein</fullName>
    </submittedName>
</protein>
<dbReference type="RefSeq" id="XP_001292428.1">
    <property type="nucleotide sequence ID" value="XM_001292427.1"/>
</dbReference>
<proteinExistence type="predicted"/>
<accession>A2GTL9</accession>
<keyword evidence="2" id="KW-1185">Reference proteome</keyword>
<dbReference type="VEuPathDB" id="TrichDB:TVAGG3_0433280"/>
<organism evidence="1 2">
    <name type="scientific">Trichomonas vaginalis (strain ATCC PRA-98 / G3)</name>
    <dbReference type="NCBI Taxonomy" id="412133"/>
    <lineage>
        <taxon>Eukaryota</taxon>
        <taxon>Metamonada</taxon>
        <taxon>Parabasalia</taxon>
        <taxon>Trichomonadida</taxon>
        <taxon>Trichomonadidae</taxon>
        <taxon>Trichomonas</taxon>
    </lineage>
</organism>
<dbReference type="VEuPathDB" id="TrichDB:TVAG_131600"/>
<dbReference type="InParanoid" id="A2GTL9"/>
<dbReference type="EMBL" id="DS119968">
    <property type="protein sequence ID" value="EAX79498.1"/>
    <property type="molecule type" value="Genomic_DNA"/>
</dbReference>
<dbReference type="AlphaFoldDB" id="A2GTL9"/>
<reference evidence="1" key="2">
    <citation type="journal article" date="2007" name="Science">
        <title>Draft genome sequence of the sexually transmitted pathogen Trichomonas vaginalis.</title>
        <authorList>
            <person name="Carlton J.M."/>
            <person name="Hirt R.P."/>
            <person name="Silva J.C."/>
            <person name="Delcher A.L."/>
            <person name="Schatz M."/>
            <person name="Zhao Q."/>
            <person name="Wortman J.R."/>
            <person name="Bidwell S.L."/>
            <person name="Alsmark U.C.M."/>
            <person name="Besteiro S."/>
            <person name="Sicheritz-Ponten T."/>
            <person name="Noel C.J."/>
            <person name="Dacks J.B."/>
            <person name="Foster P.G."/>
            <person name="Simillion C."/>
            <person name="Van de Peer Y."/>
            <person name="Miranda-Saavedra D."/>
            <person name="Barton G.J."/>
            <person name="Westrop G.D."/>
            <person name="Mueller S."/>
            <person name="Dessi D."/>
            <person name="Fiori P.L."/>
            <person name="Ren Q."/>
            <person name="Paulsen I."/>
            <person name="Zhang H."/>
            <person name="Bastida-Corcuera F.D."/>
            <person name="Simoes-Barbosa A."/>
            <person name="Brown M.T."/>
            <person name="Hayes R.D."/>
            <person name="Mukherjee M."/>
            <person name="Okumura C.Y."/>
            <person name="Schneider R."/>
            <person name="Smith A.J."/>
            <person name="Vanacova S."/>
            <person name="Villalvazo M."/>
            <person name="Haas B.J."/>
            <person name="Pertea M."/>
            <person name="Feldblyum T.V."/>
            <person name="Utterback T.R."/>
            <person name="Shu C.L."/>
            <person name="Osoegawa K."/>
            <person name="de Jong P.J."/>
            <person name="Hrdy I."/>
            <person name="Horvathova L."/>
            <person name="Zubacova Z."/>
            <person name="Dolezal P."/>
            <person name="Malik S.B."/>
            <person name="Logsdon J.M. Jr."/>
            <person name="Henze K."/>
            <person name="Gupta A."/>
            <person name="Wang C.C."/>
            <person name="Dunne R.L."/>
            <person name="Upcroft J.A."/>
            <person name="Upcroft P."/>
            <person name="White O."/>
            <person name="Salzberg S.L."/>
            <person name="Tang P."/>
            <person name="Chiu C.-H."/>
            <person name="Lee Y.-S."/>
            <person name="Embley T.M."/>
            <person name="Coombs G.H."/>
            <person name="Mottram J.C."/>
            <person name="Tachezy J."/>
            <person name="Fraser-Liggett C.M."/>
            <person name="Johnson P.J."/>
        </authorList>
    </citation>
    <scope>NUCLEOTIDE SEQUENCE [LARGE SCALE GENOMIC DNA]</scope>
    <source>
        <strain evidence="1">G3</strain>
    </source>
</reference>
<evidence type="ECO:0000313" key="2">
    <source>
        <dbReference type="Proteomes" id="UP000001542"/>
    </source>
</evidence>
<name>A2GTL9_TRIV3</name>
<dbReference type="KEGG" id="tva:4736938"/>
<reference evidence="1" key="1">
    <citation type="submission" date="2006-10" db="EMBL/GenBank/DDBJ databases">
        <authorList>
            <person name="Amadeo P."/>
            <person name="Zhao Q."/>
            <person name="Wortman J."/>
            <person name="Fraser-Liggett C."/>
            <person name="Carlton J."/>
        </authorList>
    </citation>
    <scope>NUCLEOTIDE SEQUENCE</scope>
    <source>
        <strain evidence="1">G3</strain>
    </source>
</reference>
<sequence length="119" mass="13890">MLQVEKQRTKVADTKPLDYIFTNAGRTISDEEISSGAYRFDPQNVMCHASFSSSNNSFLCIGKDFYDFASKFYEPPSNSFSDFQVWFTTNGVQHIIPLYYDFYLELSFIYNYGEVLKKY</sequence>
<dbReference type="Proteomes" id="UP000001542">
    <property type="component" value="Unassembled WGS sequence"/>
</dbReference>
<gene>
    <name evidence="1" type="ORF">TVAG_131600</name>
</gene>